<dbReference type="InterPro" id="IPR059117">
    <property type="entry name" value="APS_kinase_dom"/>
</dbReference>
<keyword evidence="11" id="KW-1185">Reference proteome</keyword>
<evidence type="ECO:0000256" key="2">
    <source>
        <dbReference type="ARBA" id="ARBA00012121"/>
    </source>
</evidence>
<dbReference type="EMBL" id="WBVQ01000001">
    <property type="protein sequence ID" value="KAB2817648.1"/>
    <property type="molecule type" value="Genomic_DNA"/>
</dbReference>
<keyword evidence="7" id="KW-0597">Phosphoprotein</keyword>
<protein>
    <recommendedName>
        <fullName evidence="2 7">Adenylyl-sulfate kinase</fullName>
        <ecNumber evidence="2 7">2.7.1.25</ecNumber>
    </recommendedName>
    <alternativeName>
        <fullName evidence="7">APS kinase</fullName>
    </alternativeName>
    <alternativeName>
        <fullName evidence="7">ATP adenosine-5'-phosphosulfate 3'-phosphotransferase</fullName>
    </alternativeName>
    <alternativeName>
        <fullName evidence="7">Adenosine-5'-phosphosulfate kinase</fullName>
    </alternativeName>
</protein>
<evidence type="ECO:0000256" key="7">
    <source>
        <dbReference type="HAMAP-Rule" id="MF_00065"/>
    </source>
</evidence>
<keyword evidence="6 7" id="KW-0067">ATP-binding</keyword>
<accession>A0A6L3ZJB2</accession>
<dbReference type="InterPro" id="IPR050512">
    <property type="entry name" value="Sulf_AdTrans/APS_kinase"/>
</dbReference>
<feature type="domain" description="APS kinase" evidence="9">
    <location>
        <begin position="26"/>
        <end position="174"/>
    </location>
</feature>
<feature type="binding site" evidence="7">
    <location>
        <begin position="33"/>
        <end position="40"/>
    </location>
    <ligand>
        <name>ATP</name>
        <dbReference type="ChEBI" id="CHEBI:30616"/>
    </ligand>
</feature>
<keyword evidence="4 7" id="KW-0547">Nucleotide-binding</keyword>
<evidence type="ECO:0000256" key="1">
    <source>
        <dbReference type="ARBA" id="ARBA00001823"/>
    </source>
</evidence>
<evidence type="ECO:0000313" key="10">
    <source>
        <dbReference type="EMBL" id="KAB2817648.1"/>
    </source>
</evidence>
<dbReference type="UniPathway" id="UPA00140">
    <property type="reaction ID" value="UER00205"/>
</dbReference>
<evidence type="ECO:0000313" key="11">
    <source>
        <dbReference type="Proteomes" id="UP000484164"/>
    </source>
</evidence>
<dbReference type="RefSeq" id="WP_151692337.1">
    <property type="nucleotide sequence ID" value="NZ_BMGX01000002.1"/>
</dbReference>
<comment type="similarity">
    <text evidence="7 8">Belongs to the APS kinase family.</text>
</comment>
<evidence type="ECO:0000259" key="9">
    <source>
        <dbReference type="Pfam" id="PF01583"/>
    </source>
</evidence>
<dbReference type="SUPFAM" id="SSF52540">
    <property type="entry name" value="P-loop containing nucleoside triphosphate hydrolases"/>
    <property type="match status" value="1"/>
</dbReference>
<dbReference type="InterPro" id="IPR027417">
    <property type="entry name" value="P-loop_NTPase"/>
</dbReference>
<dbReference type="GO" id="GO:0005524">
    <property type="term" value="F:ATP binding"/>
    <property type="evidence" value="ECO:0007669"/>
    <property type="project" value="UniProtKB-UniRule"/>
</dbReference>
<reference evidence="10 11" key="1">
    <citation type="submission" date="2019-10" db="EMBL/GenBank/DDBJ databases">
        <title>Genome sequence of Phaeocystidibacter marisrubri JCM30614 (type strain).</title>
        <authorList>
            <person name="Bowman J.P."/>
        </authorList>
    </citation>
    <scope>NUCLEOTIDE SEQUENCE [LARGE SCALE GENOMIC DNA]</scope>
    <source>
        <strain evidence="10 11">JCM 30614</strain>
    </source>
</reference>
<dbReference type="GO" id="GO:0004781">
    <property type="term" value="F:sulfate adenylyltransferase (ATP) activity"/>
    <property type="evidence" value="ECO:0007669"/>
    <property type="project" value="TreeGrafter"/>
</dbReference>
<name>A0A6L3ZJB2_9FLAO</name>
<dbReference type="FunFam" id="3.40.50.300:FF:000212">
    <property type="entry name" value="Adenylyl-sulfate kinase"/>
    <property type="match status" value="1"/>
</dbReference>
<dbReference type="GO" id="GO:0005737">
    <property type="term" value="C:cytoplasm"/>
    <property type="evidence" value="ECO:0007669"/>
    <property type="project" value="TreeGrafter"/>
</dbReference>
<sequence length="196" mass="21690">MSKVIVIPQIHDVNAEMRAELNGHKPLVLWFTGLSGSGKSTVANAVEKVLHERKTRTYILDGDNVRRGLNNDLDFSESGRVENIRRIGEVANLMLDAGLVVLTAFVSPFKSDREKVRQTVGAENFVEVFVDCPLEVCEARDVKGLYKKARAGEIPDFTGISSPFEAPESPDIHLHTDTEDLAESVAKVLSFIEKKL</sequence>
<dbReference type="EC" id="2.7.1.25" evidence="2 7"/>
<dbReference type="GO" id="GO:0010134">
    <property type="term" value="P:sulfate assimilation via adenylyl sulfate reduction"/>
    <property type="evidence" value="ECO:0007669"/>
    <property type="project" value="TreeGrafter"/>
</dbReference>
<dbReference type="Proteomes" id="UP000484164">
    <property type="component" value="Unassembled WGS sequence"/>
</dbReference>
<dbReference type="PANTHER" id="PTHR42700:SF1">
    <property type="entry name" value="SULFATE ADENYLYLTRANSFERASE"/>
    <property type="match status" value="1"/>
</dbReference>
<comment type="function">
    <text evidence="7 8">Catalyzes the synthesis of activated sulfate.</text>
</comment>
<dbReference type="Gene3D" id="3.40.50.300">
    <property type="entry name" value="P-loop containing nucleotide triphosphate hydrolases"/>
    <property type="match status" value="1"/>
</dbReference>
<dbReference type="GO" id="GO:0019379">
    <property type="term" value="P:sulfate assimilation, phosphoadenylyl sulfate reduction by phosphoadenylyl-sulfate reductase (thioredoxin)"/>
    <property type="evidence" value="ECO:0007669"/>
    <property type="project" value="TreeGrafter"/>
</dbReference>
<dbReference type="GO" id="GO:0070814">
    <property type="term" value="P:hydrogen sulfide biosynthetic process"/>
    <property type="evidence" value="ECO:0007669"/>
    <property type="project" value="UniProtKB-UniRule"/>
</dbReference>
<dbReference type="AlphaFoldDB" id="A0A6L3ZJB2"/>
<dbReference type="NCBIfam" id="TIGR00455">
    <property type="entry name" value="apsK"/>
    <property type="match status" value="1"/>
</dbReference>
<evidence type="ECO:0000256" key="5">
    <source>
        <dbReference type="ARBA" id="ARBA00022777"/>
    </source>
</evidence>
<dbReference type="InterPro" id="IPR002891">
    <property type="entry name" value="APS"/>
</dbReference>
<evidence type="ECO:0000256" key="8">
    <source>
        <dbReference type="RuleBase" id="RU004347"/>
    </source>
</evidence>
<proteinExistence type="inferred from homology"/>
<evidence type="ECO:0000256" key="4">
    <source>
        <dbReference type="ARBA" id="ARBA00022741"/>
    </source>
</evidence>
<dbReference type="OrthoDB" id="9804504at2"/>
<comment type="catalytic activity">
    <reaction evidence="1 7 8">
        <text>adenosine 5'-phosphosulfate + ATP = 3'-phosphoadenylyl sulfate + ADP + H(+)</text>
        <dbReference type="Rhea" id="RHEA:24152"/>
        <dbReference type="ChEBI" id="CHEBI:15378"/>
        <dbReference type="ChEBI" id="CHEBI:30616"/>
        <dbReference type="ChEBI" id="CHEBI:58243"/>
        <dbReference type="ChEBI" id="CHEBI:58339"/>
        <dbReference type="ChEBI" id="CHEBI:456216"/>
        <dbReference type="EC" id="2.7.1.25"/>
    </reaction>
</comment>
<gene>
    <name evidence="7 10" type="primary">cysC</name>
    <name evidence="10" type="ORF">F8C82_04390</name>
</gene>
<evidence type="ECO:0000256" key="3">
    <source>
        <dbReference type="ARBA" id="ARBA00022679"/>
    </source>
</evidence>
<dbReference type="PANTHER" id="PTHR42700">
    <property type="entry name" value="SULFATE ADENYLYLTRANSFERASE"/>
    <property type="match status" value="1"/>
</dbReference>
<keyword evidence="3 7" id="KW-0808">Transferase</keyword>
<feature type="active site" description="Phosphoserine intermediate" evidence="7">
    <location>
        <position position="107"/>
    </location>
</feature>
<organism evidence="10 11">
    <name type="scientific">Phaeocystidibacter marisrubri</name>
    <dbReference type="NCBI Taxonomy" id="1577780"/>
    <lineage>
        <taxon>Bacteria</taxon>
        <taxon>Pseudomonadati</taxon>
        <taxon>Bacteroidota</taxon>
        <taxon>Flavobacteriia</taxon>
        <taxon>Flavobacteriales</taxon>
        <taxon>Phaeocystidibacteraceae</taxon>
        <taxon>Phaeocystidibacter</taxon>
    </lineage>
</organism>
<dbReference type="NCBIfam" id="NF003013">
    <property type="entry name" value="PRK03846.1"/>
    <property type="match status" value="1"/>
</dbReference>
<keyword evidence="5 7" id="KW-0418">Kinase</keyword>
<comment type="caution">
    <text evidence="10">The sequence shown here is derived from an EMBL/GenBank/DDBJ whole genome shotgun (WGS) entry which is preliminary data.</text>
</comment>
<dbReference type="HAMAP" id="MF_00065">
    <property type="entry name" value="Adenylyl_sulf_kinase"/>
    <property type="match status" value="1"/>
</dbReference>
<dbReference type="CDD" id="cd02027">
    <property type="entry name" value="APSK"/>
    <property type="match status" value="1"/>
</dbReference>
<evidence type="ECO:0000256" key="6">
    <source>
        <dbReference type="ARBA" id="ARBA00022840"/>
    </source>
</evidence>
<comment type="pathway">
    <text evidence="7 8">Sulfur metabolism; hydrogen sulfide biosynthesis; sulfite from sulfate: step 2/3.</text>
</comment>
<dbReference type="Pfam" id="PF01583">
    <property type="entry name" value="APS_kinase"/>
    <property type="match status" value="1"/>
</dbReference>
<dbReference type="GO" id="GO:0004020">
    <property type="term" value="F:adenylylsulfate kinase activity"/>
    <property type="evidence" value="ECO:0007669"/>
    <property type="project" value="UniProtKB-UniRule"/>
</dbReference>